<name>A0A9P4UQC2_9PEZI</name>
<keyword evidence="2" id="KW-1185">Reference proteome</keyword>
<reference evidence="1" key="1">
    <citation type="journal article" date="2020" name="Stud. Mycol.">
        <title>101 Dothideomycetes genomes: a test case for predicting lifestyles and emergence of pathogens.</title>
        <authorList>
            <person name="Haridas S."/>
            <person name="Albert R."/>
            <person name="Binder M."/>
            <person name="Bloem J."/>
            <person name="Labutti K."/>
            <person name="Salamov A."/>
            <person name="Andreopoulos B."/>
            <person name="Baker S."/>
            <person name="Barry K."/>
            <person name="Bills G."/>
            <person name="Bluhm B."/>
            <person name="Cannon C."/>
            <person name="Castanera R."/>
            <person name="Culley D."/>
            <person name="Daum C."/>
            <person name="Ezra D."/>
            <person name="Gonzalez J."/>
            <person name="Henrissat B."/>
            <person name="Kuo A."/>
            <person name="Liang C."/>
            <person name="Lipzen A."/>
            <person name="Lutzoni F."/>
            <person name="Magnuson J."/>
            <person name="Mondo S."/>
            <person name="Nolan M."/>
            <person name="Ohm R."/>
            <person name="Pangilinan J."/>
            <person name="Park H.-J."/>
            <person name="Ramirez L."/>
            <person name="Alfaro M."/>
            <person name="Sun H."/>
            <person name="Tritt A."/>
            <person name="Yoshinaga Y."/>
            <person name="Zwiers L.-H."/>
            <person name="Turgeon B."/>
            <person name="Goodwin S."/>
            <person name="Spatafora J."/>
            <person name="Crous P."/>
            <person name="Grigoriev I."/>
        </authorList>
    </citation>
    <scope>NUCLEOTIDE SEQUENCE</scope>
    <source>
        <strain evidence="1">CBS 116435</strain>
    </source>
</reference>
<proteinExistence type="predicted"/>
<organism evidence="1 2">
    <name type="scientific">Polychaeton citri CBS 116435</name>
    <dbReference type="NCBI Taxonomy" id="1314669"/>
    <lineage>
        <taxon>Eukaryota</taxon>
        <taxon>Fungi</taxon>
        <taxon>Dikarya</taxon>
        <taxon>Ascomycota</taxon>
        <taxon>Pezizomycotina</taxon>
        <taxon>Dothideomycetes</taxon>
        <taxon>Dothideomycetidae</taxon>
        <taxon>Capnodiales</taxon>
        <taxon>Capnodiaceae</taxon>
        <taxon>Polychaeton</taxon>
    </lineage>
</organism>
<dbReference type="OrthoDB" id="2563170at2759"/>
<protein>
    <submittedName>
        <fullName evidence="1">Uncharacterized protein</fullName>
    </submittedName>
</protein>
<dbReference type="InterPro" id="IPR036388">
    <property type="entry name" value="WH-like_DNA-bd_sf"/>
</dbReference>
<dbReference type="EMBL" id="MU003795">
    <property type="protein sequence ID" value="KAF2720870.1"/>
    <property type="molecule type" value="Genomic_DNA"/>
</dbReference>
<dbReference type="InterPro" id="IPR021660">
    <property type="entry name" value="DUF3253"/>
</dbReference>
<dbReference type="InterPro" id="IPR036390">
    <property type="entry name" value="WH_DNA-bd_sf"/>
</dbReference>
<evidence type="ECO:0000313" key="2">
    <source>
        <dbReference type="Proteomes" id="UP000799441"/>
    </source>
</evidence>
<sequence>MSSSEVDETSPLYSHLTKFLSTRTSPKTFCPSEVARALSKAELESLGHGEWRDAMPDIRGLVWALRQEGQCEVLQRGEALGQEVRLEDVRGPIRVRRVEQAGSEV</sequence>
<gene>
    <name evidence="1" type="ORF">K431DRAFT_285341</name>
</gene>
<dbReference type="AlphaFoldDB" id="A0A9P4UQC2"/>
<dbReference type="SUPFAM" id="SSF46785">
    <property type="entry name" value="Winged helix' DNA-binding domain"/>
    <property type="match status" value="1"/>
</dbReference>
<evidence type="ECO:0000313" key="1">
    <source>
        <dbReference type="EMBL" id="KAF2720870.1"/>
    </source>
</evidence>
<accession>A0A9P4UQC2</accession>
<comment type="caution">
    <text evidence="1">The sequence shown here is derived from an EMBL/GenBank/DDBJ whole genome shotgun (WGS) entry which is preliminary data.</text>
</comment>
<dbReference type="Proteomes" id="UP000799441">
    <property type="component" value="Unassembled WGS sequence"/>
</dbReference>
<dbReference type="Gene3D" id="1.10.10.10">
    <property type="entry name" value="Winged helix-like DNA-binding domain superfamily/Winged helix DNA-binding domain"/>
    <property type="match status" value="1"/>
</dbReference>
<dbReference type="Pfam" id="PF11625">
    <property type="entry name" value="DUF3253"/>
    <property type="match status" value="1"/>
</dbReference>